<dbReference type="SUPFAM" id="SSF48498">
    <property type="entry name" value="Tetracyclin repressor-like, C-terminal domain"/>
    <property type="match status" value="1"/>
</dbReference>
<dbReference type="GO" id="GO:0000976">
    <property type="term" value="F:transcription cis-regulatory region binding"/>
    <property type="evidence" value="ECO:0007669"/>
    <property type="project" value="TreeGrafter"/>
</dbReference>
<sequence>MTGQSLFDEAFMESPVLSRKERERLMRRRAMLEAARAVFAEKGYVDATLDEIAQRAEFGKGTLYNYFPGGKDELFFTVFEEIFAQFRQLIEQSFAGAASFREGFETFLRASFEFFEQHRDMLLLVTRESQRMLVSPDPERAAFFQKHHETFLELLARHIQAAIERGEVRPLPAEAVAHTILGNLHGLAMHRLLKECVAGKPQHVIPTPEEATRFLSTLLLEGLLNRTQTTEKS</sequence>
<evidence type="ECO:0000313" key="5">
    <source>
        <dbReference type="Proteomes" id="UP000002221"/>
    </source>
</evidence>
<gene>
    <name evidence="4" type="ordered locus">Rmar_0882</name>
</gene>
<dbReference type="Proteomes" id="UP000002221">
    <property type="component" value="Chromosome"/>
</dbReference>
<dbReference type="Pfam" id="PF00440">
    <property type="entry name" value="TetR_N"/>
    <property type="match status" value="1"/>
</dbReference>
<dbReference type="OrthoDB" id="9795242at2"/>
<dbReference type="SUPFAM" id="SSF46689">
    <property type="entry name" value="Homeodomain-like"/>
    <property type="match status" value="1"/>
</dbReference>
<dbReference type="PRINTS" id="PR00455">
    <property type="entry name" value="HTHTETR"/>
</dbReference>
<dbReference type="Gene3D" id="1.10.10.60">
    <property type="entry name" value="Homeodomain-like"/>
    <property type="match status" value="1"/>
</dbReference>
<dbReference type="EMBL" id="CP001807">
    <property type="protein sequence ID" value="ACY47779.1"/>
    <property type="molecule type" value="Genomic_DNA"/>
</dbReference>
<evidence type="ECO:0000256" key="2">
    <source>
        <dbReference type="PROSITE-ProRule" id="PRU00335"/>
    </source>
</evidence>
<dbReference type="InterPro" id="IPR036271">
    <property type="entry name" value="Tet_transcr_reg_TetR-rel_C_sf"/>
</dbReference>
<accession>D0MGZ4</accession>
<dbReference type="InterPro" id="IPR009057">
    <property type="entry name" value="Homeodomain-like_sf"/>
</dbReference>
<proteinExistence type="predicted"/>
<dbReference type="AlphaFoldDB" id="D0MGZ4"/>
<dbReference type="InterPro" id="IPR032551">
    <property type="entry name" value="BscR_C"/>
</dbReference>
<feature type="DNA-binding region" description="H-T-H motif" evidence="2">
    <location>
        <begin position="48"/>
        <end position="67"/>
    </location>
</feature>
<dbReference type="STRING" id="518766.Rmar_0882"/>
<evidence type="ECO:0000256" key="1">
    <source>
        <dbReference type="ARBA" id="ARBA00023125"/>
    </source>
</evidence>
<dbReference type="KEGG" id="rmr:Rmar_0882"/>
<dbReference type="InterPro" id="IPR001647">
    <property type="entry name" value="HTH_TetR"/>
</dbReference>
<protein>
    <submittedName>
        <fullName evidence="4">Transcriptional regulator, TetR family</fullName>
    </submittedName>
</protein>
<evidence type="ECO:0000259" key="3">
    <source>
        <dbReference type="PROSITE" id="PS50977"/>
    </source>
</evidence>
<dbReference type="PROSITE" id="PS50977">
    <property type="entry name" value="HTH_TETR_2"/>
    <property type="match status" value="1"/>
</dbReference>
<dbReference type="GO" id="GO:0003700">
    <property type="term" value="F:DNA-binding transcription factor activity"/>
    <property type="evidence" value="ECO:0007669"/>
    <property type="project" value="TreeGrafter"/>
</dbReference>
<dbReference type="Gene3D" id="1.10.357.10">
    <property type="entry name" value="Tetracycline Repressor, domain 2"/>
    <property type="match status" value="1"/>
</dbReference>
<evidence type="ECO:0000313" key="4">
    <source>
        <dbReference type="EMBL" id="ACY47779.1"/>
    </source>
</evidence>
<dbReference type="Pfam" id="PF16295">
    <property type="entry name" value="TetR_C_10"/>
    <property type="match status" value="1"/>
</dbReference>
<dbReference type="HOGENOM" id="CLU_069356_12_2_10"/>
<keyword evidence="1 2" id="KW-0238">DNA-binding</keyword>
<keyword evidence="5" id="KW-1185">Reference proteome</keyword>
<dbReference type="InterPro" id="IPR050109">
    <property type="entry name" value="HTH-type_TetR-like_transc_reg"/>
</dbReference>
<dbReference type="PANTHER" id="PTHR30055">
    <property type="entry name" value="HTH-TYPE TRANSCRIPTIONAL REGULATOR RUTR"/>
    <property type="match status" value="1"/>
</dbReference>
<feature type="domain" description="HTH tetR-type" evidence="3">
    <location>
        <begin position="25"/>
        <end position="85"/>
    </location>
</feature>
<reference evidence="4 5" key="1">
    <citation type="journal article" date="2009" name="Stand. Genomic Sci.">
        <title>Complete genome sequence of Rhodothermus marinus type strain (R-10).</title>
        <authorList>
            <person name="Nolan M."/>
            <person name="Tindall B.J."/>
            <person name="Pomrenke H."/>
            <person name="Lapidus A."/>
            <person name="Copeland A."/>
            <person name="Glavina Del Rio T."/>
            <person name="Lucas S."/>
            <person name="Chen F."/>
            <person name="Tice H."/>
            <person name="Cheng J.F."/>
            <person name="Saunders E."/>
            <person name="Han C."/>
            <person name="Bruce D."/>
            <person name="Goodwin L."/>
            <person name="Chain P."/>
            <person name="Pitluck S."/>
            <person name="Ovchinikova G."/>
            <person name="Pati A."/>
            <person name="Ivanova N."/>
            <person name="Mavromatis K."/>
            <person name="Chen A."/>
            <person name="Palaniappan K."/>
            <person name="Land M."/>
            <person name="Hauser L."/>
            <person name="Chang Y.J."/>
            <person name="Jeffries C.D."/>
            <person name="Brettin T."/>
            <person name="Goker M."/>
            <person name="Bristow J."/>
            <person name="Eisen J.A."/>
            <person name="Markowitz V."/>
            <person name="Hugenholtz P."/>
            <person name="Kyrpides N.C."/>
            <person name="Klenk H.P."/>
            <person name="Detter J.C."/>
        </authorList>
    </citation>
    <scope>NUCLEOTIDE SEQUENCE [LARGE SCALE GENOMIC DNA]</scope>
    <source>
        <strain evidence="5">ATCC 43812 / DSM 4252 / R-10</strain>
    </source>
</reference>
<name>D0MGZ4_RHOM4</name>
<dbReference type="PANTHER" id="PTHR30055:SF226">
    <property type="entry name" value="HTH-TYPE TRANSCRIPTIONAL REGULATOR PKSA"/>
    <property type="match status" value="1"/>
</dbReference>
<organism evidence="4 5">
    <name type="scientific">Rhodothermus marinus (strain ATCC 43812 / DSM 4252 / R-10)</name>
    <name type="common">Rhodothermus obamensis</name>
    <dbReference type="NCBI Taxonomy" id="518766"/>
    <lineage>
        <taxon>Bacteria</taxon>
        <taxon>Pseudomonadati</taxon>
        <taxon>Rhodothermota</taxon>
        <taxon>Rhodothermia</taxon>
        <taxon>Rhodothermales</taxon>
        <taxon>Rhodothermaceae</taxon>
        <taxon>Rhodothermus</taxon>
    </lineage>
</organism>
<dbReference type="eggNOG" id="COG1309">
    <property type="taxonomic scope" value="Bacteria"/>
</dbReference>